<evidence type="ECO:0000313" key="2">
    <source>
        <dbReference type="EMBL" id="TXL82350.1"/>
    </source>
</evidence>
<evidence type="ECO:0000256" key="1">
    <source>
        <dbReference type="SAM" id="MobiDB-lite"/>
    </source>
</evidence>
<feature type="region of interest" description="Disordered" evidence="1">
    <location>
        <begin position="61"/>
        <end position="86"/>
    </location>
</feature>
<comment type="caution">
    <text evidence="2">The sequence shown here is derived from an EMBL/GenBank/DDBJ whole genome shotgun (WGS) entry which is preliminary data.</text>
</comment>
<dbReference type="PROSITE" id="PS51257">
    <property type="entry name" value="PROKAR_LIPOPROTEIN"/>
    <property type="match status" value="1"/>
</dbReference>
<dbReference type="OrthoDB" id="7376109at2"/>
<sequence>MVRGWKGRFAIVAALALVACSKPDYSRDGISDDQRHKDEALCRSQIEGPLAKERGIVADREATLGGTDQRLGRTQLPDQMAARDDRNRSATLMDSCMKARGYSTPNRYRITY</sequence>
<name>A0A5C8PWU7_9HYPH</name>
<evidence type="ECO:0000313" key="3">
    <source>
        <dbReference type="Proteomes" id="UP000321638"/>
    </source>
</evidence>
<protein>
    <recommendedName>
        <fullName evidence="4">Lipoprotein</fullName>
    </recommendedName>
</protein>
<dbReference type="AlphaFoldDB" id="A0A5C8PWU7"/>
<dbReference type="RefSeq" id="WP_147845055.1">
    <property type="nucleotide sequence ID" value="NZ_VDUZ01000001.1"/>
</dbReference>
<evidence type="ECO:0008006" key="4">
    <source>
        <dbReference type="Google" id="ProtNLM"/>
    </source>
</evidence>
<dbReference type="Proteomes" id="UP000321638">
    <property type="component" value="Unassembled WGS sequence"/>
</dbReference>
<organism evidence="2 3">
    <name type="scientific">Vineibacter terrae</name>
    <dbReference type="NCBI Taxonomy" id="2586908"/>
    <lineage>
        <taxon>Bacteria</taxon>
        <taxon>Pseudomonadati</taxon>
        <taxon>Pseudomonadota</taxon>
        <taxon>Alphaproteobacteria</taxon>
        <taxon>Hyphomicrobiales</taxon>
        <taxon>Vineibacter</taxon>
    </lineage>
</organism>
<accession>A0A5C8PWU7</accession>
<proteinExistence type="predicted"/>
<dbReference type="EMBL" id="VDUZ01000001">
    <property type="protein sequence ID" value="TXL82350.1"/>
    <property type="molecule type" value="Genomic_DNA"/>
</dbReference>
<reference evidence="2 3" key="1">
    <citation type="submission" date="2019-06" db="EMBL/GenBank/DDBJ databases">
        <title>New taxonomy in bacterial strain CC-CFT640, isolated from vineyard.</title>
        <authorList>
            <person name="Lin S.-Y."/>
            <person name="Tsai C.-F."/>
            <person name="Young C.-C."/>
        </authorList>
    </citation>
    <scope>NUCLEOTIDE SEQUENCE [LARGE SCALE GENOMIC DNA]</scope>
    <source>
        <strain evidence="2 3">CC-CFT640</strain>
    </source>
</reference>
<gene>
    <name evidence="2" type="ORF">FHP25_01240</name>
</gene>
<keyword evidence="3" id="KW-1185">Reference proteome</keyword>